<dbReference type="Gene3D" id="3.80.10.10">
    <property type="entry name" value="Ribonuclease Inhibitor"/>
    <property type="match status" value="1"/>
</dbReference>
<accession>A0A7J7JDM3</accession>
<dbReference type="Proteomes" id="UP000593567">
    <property type="component" value="Unassembled WGS sequence"/>
</dbReference>
<sequence length="131" mass="14727">MAAYCFAFFIMLGMFGACWAGCVREEMFFTDIVIKCSGEDVTSIPSNLDTNLQRLLVENTGIQEIDETTLAPYTNLRSVLITRNSHLAKLSGHIFSKNFLLSDIKITHNSQLSQIHPSTFDGVFKRGFRVL</sequence>
<dbReference type="OrthoDB" id="5981530at2759"/>
<keyword evidence="1" id="KW-0732">Signal</keyword>
<feature type="chain" id="PRO_5029640751" evidence="1">
    <location>
        <begin position="21"/>
        <end position="131"/>
    </location>
</feature>
<protein>
    <submittedName>
        <fullName evidence="2">Uncharacterized protein</fullName>
    </submittedName>
</protein>
<proteinExistence type="predicted"/>
<dbReference type="EMBL" id="VXIV02002669">
    <property type="protein sequence ID" value="KAF6023736.1"/>
    <property type="molecule type" value="Genomic_DNA"/>
</dbReference>
<feature type="signal peptide" evidence="1">
    <location>
        <begin position="1"/>
        <end position="20"/>
    </location>
</feature>
<evidence type="ECO:0000256" key="1">
    <source>
        <dbReference type="SAM" id="SignalP"/>
    </source>
</evidence>
<organism evidence="2 3">
    <name type="scientific">Bugula neritina</name>
    <name type="common">Brown bryozoan</name>
    <name type="synonym">Sertularia neritina</name>
    <dbReference type="NCBI Taxonomy" id="10212"/>
    <lineage>
        <taxon>Eukaryota</taxon>
        <taxon>Metazoa</taxon>
        <taxon>Spiralia</taxon>
        <taxon>Lophotrochozoa</taxon>
        <taxon>Bryozoa</taxon>
        <taxon>Gymnolaemata</taxon>
        <taxon>Cheilostomatida</taxon>
        <taxon>Flustrina</taxon>
        <taxon>Buguloidea</taxon>
        <taxon>Bugulidae</taxon>
        <taxon>Bugula</taxon>
    </lineage>
</organism>
<gene>
    <name evidence="2" type="ORF">EB796_017948</name>
</gene>
<comment type="caution">
    <text evidence="2">The sequence shown here is derived from an EMBL/GenBank/DDBJ whole genome shotgun (WGS) entry which is preliminary data.</text>
</comment>
<dbReference type="InterPro" id="IPR032675">
    <property type="entry name" value="LRR_dom_sf"/>
</dbReference>
<dbReference type="AlphaFoldDB" id="A0A7J7JDM3"/>
<keyword evidence="3" id="KW-1185">Reference proteome</keyword>
<dbReference type="SUPFAM" id="SSF52058">
    <property type="entry name" value="L domain-like"/>
    <property type="match status" value="1"/>
</dbReference>
<evidence type="ECO:0000313" key="3">
    <source>
        <dbReference type="Proteomes" id="UP000593567"/>
    </source>
</evidence>
<evidence type="ECO:0000313" key="2">
    <source>
        <dbReference type="EMBL" id="KAF6023736.1"/>
    </source>
</evidence>
<reference evidence="2" key="1">
    <citation type="submission" date="2020-06" db="EMBL/GenBank/DDBJ databases">
        <title>Draft genome of Bugula neritina, a colonial animal packing powerful symbionts and potential medicines.</title>
        <authorList>
            <person name="Rayko M."/>
        </authorList>
    </citation>
    <scope>NUCLEOTIDE SEQUENCE [LARGE SCALE GENOMIC DNA]</scope>
    <source>
        <strain evidence="2">Kwan_BN1</strain>
    </source>
</reference>
<name>A0A7J7JDM3_BUGNE</name>